<dbReference type="AlphaFoldDB" id="A0A2P2NSE4"/>
<evidence type="ECO:0000313" key="2">
    <source>
        <dbReference type="EMBL" id="MBX45418.1"/>
    </source>
</evidence>
<feature type="region of interest" description="Disordered" evidence="1">
    <location>
        <begin position="37"/>
        <end position="61"/>
    </location>
</feature>
<accession>A0A2P2NSE4</accession>
<name>A0A2P2NSE4_RHIMU</name>
<reference evidence="2" key="1">
    <citation type="submission" date="2018-02" db="EMBL/GenBank/DDBJ databases">
        <title>Rhizophora mucronata_Transcriptome.</title>
        <authorList>
            <person name="Meera S.P."/>
            <person name="Sreeshan A."/>
            <person name="Augustine A."/>
        </authorList>
    </citation>
    <scope>NUCLEOTIDE SEQUENCE</scope>
    <source>
        <tissue evidence="2">Leaf</tissue>
    </source>
</reference>
<evidence type="ECO:0000256" key="1">
    <source>
        <dbReference type="SAM" id="MobiDB-lite"/>
    </source>
</evidence>
<dbReference type="EMBL" id="GGEC01064934">
    <property type="protein sequence ID" value="MBX45418.1"/>
    <property type="molecule type" value="Transcribed_RNA"/>
</dbReference>
<protein>
    <submittedName>
        <fullName evidence="2">Uncharacterized protein</fullName>
    </submittedName>
</protein>
<organism evidence="2">
    <name type="scientific">Rhizophora mucronata</name>
    <name type="common">Asiatic mangrove</name>
    <dbReference type="NCBI Taxonomy" id="61149"/>
    <lineage>
        <taxon>Eukaryota</taxon>
        <taxon>Viridiplantae</taxon>
        <taxon>Streptophyta</taxon>
        <taxon>Embryophyta</taxon>
        <taxon>Tracheophyta</taxon>
        <taxon>Spermatophyta</taxon>
        <taxon>Magnoliopsida</taxon>
        <taxon>eudicotyledons</taxon>
        <taxon>Gunneridae</taxon>
        <taxon>Pentapetalae</taxon>
        <taxon>rosids</taxon>
        <taxon>fabids</taxon>
        <taxon>Malpighiales</taxon>
        <taxon>Rhizophoraceae</taxon>
        <taxon>Rhizophora</taxon>
    </lineage>
</organism>
<sequence length="61" mass="7039">MPSQIQIFILKSLQAYAESTKKAKIYILHGRSYTIQPNTSSKSRTDTKNQKKSSRFFQVKS</sequence>
<proteinExistence type="predicted"/>